<dbReference type="PROSITE" id="PS00108">
    <property type="entry name" value="PROTEIN_KINASE_ST"/>
    <property type="match status" value="1"/>
</dbReference>
<comment type="caution">
    <text evidence="5">The sequence shown here is derived from an EMBL/GenBank/DDBJ whole genome shotgun (WGS) entry which is preliminary data.</text>
</comment>
<dbReference type="Gene3D" id="1.10.510.10">
    <property type="entry name" value="Transferase(Phosphotransferase) domain 1"/>
    <property type="match status" value="1"/>
</dbReference>
<evidence type="ECO:0000313" key="6">
    <source>
        <dbReference type="Proteomes" id="UP001190700"/>
    </source>
</evidence>
<dbReference type="SUPFAM" id="SSF117281">
    <property type="entry name" value="Kelch motif"/>
    <property type="match status" value="3"/>
</dbReference>
<dbReference type="InterPro" id="IPR011009">
    <property type="entry name" value="Kinase-like_dom_sf"/>
</dbReference>
<reference evidence="5 6" key="1">
    <citation type="journal article" date="2015" name="Genome Biol. Evol.">
        <title>Comparative Genomics of a Bacterivorous Green Alga Reveals Evolutionary Causalities and Consequences of Phago-Mixotrophic Mode of Nutrition.</title>
        <authorList>
            <person name="Burns J.A."/>
            <person name="Paasch A."/>
            <person name="Narechania A."/>
            <person name="Kim E."/>
        </authorList>
    </citation>
    <scope>NUCLEOTIDE SEQUENCE [LARGE SCALE GENOMIC DNA]</scope>
    <source>
        <strain evidence="5 6">PLY_AMNH</strain>
    </source>
</reference>
<feature type="coiled-coil region" evidence="3">
    <location>
        <begin position="949"/>
        <end position="1028"/>
    </location>
</feature>
<dbReference type="GO" id="GO:0005524">
    <property type="term" value="F:ATP binding"/>
    <property type="evidence" value="ECO:0007669"/>
    <property type="project" value="InterPro"/>
</dbReference>
<gene>
    <name evidence="5" type="ORF">CYMTET_15622</name>
</gene>
<keyword evidence="1" id="KW-0880">Kelch repeat</keyword>
<feature type="coiled-coil region" evidence="3">
    <location>
        <begin position="1397"/>
        <end position="1424"/>
    </location>
</feature>
<keyword evidence="2" id="KW-0677">Repeat</keyword>
<dbReference type="Pfam" id="PF01344">
    <property type="entry name" value="Kelch_1"/>
    <property type="match status" value="4"/>
</dbReference>
<dbReference type="SMART" id="SM00612">
    <property type="entry name" value="Kelch"/>
    <property type="match status" value="11"/>
</dbReference>
<protein>
    <recommendedName>
        <fullName evidence="4">Protein kinase domain-containing protein</fullName>
    </recommendedName>
</protein>
<feature type="domain" description="Protein kinase" evidence="4">
    <location>
        <begin position="1058"/>
        <end position="1295"/>
    </location>
</feature>
<dbReference type="PROSITE" id="PS50011">
    <property type="entry name" value="PROTEIN_KINASE_DOM"/>
    <property type="match status" value="1"/>
</dbReference>
<proteinExistence type="predicted"/>
<accession>A0AAE0GE73</accession>
<dbReference type="InterPro" id="IPR008271">
    <property type="entry name" value="Ser/Thr_kinase_AS"/>
</dbReference>
<evidence type="ECO:0000259" key="4">
    <source>
        <dbReference type="PROSITE" id="PS50011"/>
    </source>
</evidence>
<dbReference type="InterPro" id="IPR015915">
    <property type="entry name" value="Kelch-typ_b-propeller"/>
</dbReference>
<dbReference type="SMART" id="SM00220">
    <property type="entry name" value="S_TKc"/>
    <property type="match status" value="1"/>
</dbReference>
<name>A0AAE0GE73_9CHLO</name>
<dbReference type="InterPro" id="IPR051746">
    <property type="entry name" value="Kelch_domain_containing_8"/>
</dbReference>
<dbReference type="SUPFAM" id="SSF56112">
    <property type="entry name" value="Protein kinase-like (PK-like)"/>
    <property type="match status" value="1"/>
</dbReference>
<keyword evidence="3" id="KW-0175">Coiled coil</keyword>
<dbReference type="Pfam" id="PF00069">
    <property type="entry name" value="Pkinase"/>
    <property type="match status" value="1"/>
</dbReference>
<dbReference type="InterPro" id="IPR000719">
    <property type="entry name" value="Prot_kinase_dom"/>
</dbReference>
<dbReference type="Pfam" id="PF24681">
    <property type="entry name" value="Kelch_KLHDC2_KLHL20_DRC7"/>
    <property type="match status" value="2"/>
</dbReference>
<dbReference type="PANTHER" id="PTHR46260:SF3">
    <property type="entry name" value="RING-TYPE DOMAIN-CONTAINING PROTEIN"/>
    <property type="match status" value="1"/>
</dbReference>
<dbReference type="EMBL" id="LGRX02006629">
    <property type="protein sequence ID" value="KAK3276293.1"/>
    <property type="molecule type" value="Genomic_DNA"/>
</dbReference>
<dbReference type="PANTHER" id="PTHR46260">
    <property type="entry name" value="RING-TYPE DOMAIN-CONTAINING PROTEIN"/>
    <property type="match status" value="1"/>
</dbReference>
<evidence type="ECO:0000313" key="5">
    <source>
        <dbReference type="EMBL" id="KAK3276293.1"/>
    </source>
</evidence>
<sequence length="1443" mass="157885">MAEGVPDDSVETAGSVDLSPEWEAVQSMGRKRRECAAVVHEHYIYTFGGIDGRGVNNTLETVERLDVSTWRWESVESMHSKRRGCATVVVGEHIYAIGGYDGNTSLETVERMNVSTGHWEMVESMHSKRRACAAVVHGLHIYAIGGFDGYNTLETVERMNVSTGQWEAVEKMHSKRFACAAAVDGQHIYAIGGYDISNVLQTVERLDLYTGQWEDVESMRSKRWACAAVVHGQHIYVVGGYDGSDNLETMERMQVSTGRWEVVKSMPSKRRECAAVVQGLHIYAIGGYDGGNSLDTVVRIHVSSEQWELVESMHSKRGGCAAAVQGHHIYAIGGIDGRNVLQTVERLDVLSGQWEAVMSMHSKRRGCAAVVHGQHLYAIGGFDDNNTLETVERMDVLTERWEEVGSMRSQRLACAAVVHGEHIYAIGGFDDTNILGTVERLDVSTGQWETVESMLSTRYGCAAVVHWPHIYAIGGFNGDNTLGTVERMDMLSGRWEAVGSLKSKRGGCAAVVEGGRIHAIGGYDDNNILETVECMEVSTGRWEEMGSMRSKRLSCGAVVHGQHIYAIGGQGNRTGINSLDTAERYLIPVDTPTVSDGAHAAQPTSVEALQPGQPVDVEPGCTPEPSSAPLLPVVSPFVSLGVLYHELCTNRGLPAQRGTSVGASGIPADLHGLLERLESHTVRGPAGSLRSEALKVQQDRWAAAQRAVRVATSGLEAGIAQLPEEVRQAGRHRDCIRVELACVLQEALRQGEEWWAAAGGLREHLHSLQKQIEKWHAALRTAGAQGTQTRAMDAEEATQNGVPAASLPAGGGEALTAFQAWQQDRYGGAAQLAEASDGAVAAVRAQFQALFDFPGIAAPFTAPSASMALAAALQGAQAALEAERKHQERQEDPPPREGIVAAGMAALAELQAEEAAVSRLAAMQSLLEELRGAEEAVREGRVAAAAGEIRAANRQLRKQRLHLGELRRAHERHLLELEEEAEEAPGEDLDRSVVEEASAQVTAKKAEVEAAQQRVHAATSTLVRLERQFPEVICHMEHGVPPELLPLWRPDWQKEDFVEYNLQTRQGTRHEVWRARDALGQQFAVKEYPISQDDPGALKVLWREASLLHRVRHPAIAPILALFLSHQAGNANVYGLQMPWFEHGQLDEWLTAQEPGEGAVRRGMLRVLEAVAHLHRARVLHCDIKPANILVDSAGRPHLLDFDISVDATTRTSVTYLQETTLRGARGTEGYMAPEMARTGPTPATDMFAFGVTLAAVAPPEEQCGAELCELLQALTSEDPAARPSASEACQHPYFTPVWEWKREEMRQCCMRLEHSACGGARHSLSGGVECANRFGAPHFVCARCLAAHALQVCEERDGRVRCPCSGDPSTGCESCDYTDLELAQHLRPAEYERYIHQRQQALRESMQQEVQAQQAEVVRQEMVRLRECKLCLSAEANAIFMD</sequence>
<dbReference type="InterPro" id="IPR006652">
    <property type="entry name" value="Kelch_1"/>
</dbReference>
<dbReference type="Proteomes" id="UP001190700">
    <property type="component" value="Unassembled WGS sequence"/>
</dbReference>
<dbReference type="GO" id="GO:0004672">
    <property type="term" value="F:protein kinase activity"/>
    <property type="evidence" value="ECO:0007669"/>
    <property type="project" value="InterPro"/>
</dbReference>
<evidence type="ECO:0000256" key="3">
    <source>
        <dbReference type="SAM" id="Coils"/>
    </source>
</evidence>
<evidence type="ECO:0000256" key="1">
    <source>
        <dbReference type="ARBA" id="ARBA00022441"/>
    </source>
</evidence>
<evidence type="ECO:0000256" key="2">
    <source>
        <dbReference type="ARBA" id="ARBA00022737"/>
    </source>
</evidence>
<organism evidence="5 6">
    <name type="scientific">Cymbomonas tetramitiformis</name>
    <dbReference type="NCBI Taxonomy" id="36881"/>
    <lineage>
        <taxon>Eukaryota</taxon>
        <taxon>Viridiplantae</taxon>
        <taxon>Chlorophyta</taxon>
        <taxon>Pyramimonadophyceae</taxon>
        <taxon>Pyramimonadales</taxon>
        <taxon>Pyramimonadaceae</taxon>
        <taxon>Cymbomonas</taxon>
    </lineage>
</organism>
<dbReference type="CDD" id="cd00180">
    <property type="entry name" value="PKc"/>
    <property type="match status" value="1"/>
</dbReference>
<keyword evidence="6" id="KW-1185">Reference proteome</keyword>
<dbReference type="Gene3D" id="2.120.10.80">
    <property type="entry name" value="Kelch-type beta propeller"/>
    <property type="match status" value="3"/>
</dbReference>